<sequence length="73" mass="9426">MPYIIYAPRQPRSFVTNNPIIYMEARFWGWKVESQPYDDEYCYFVRKREQRRYETERRIQELERIWAEERERR</sequence>
<dbReference type="RefSeq" id="XP_033676000.1">
    <property type="nucleotide sequence ID" value="XM_033822737.1"/>
</dbReference>
<keyword evidence="2" id="KW-1185">Reference proteome</keyword>
<evidence type="ECO:0000313" key="1">
    <source>
        <dbReference type="EMBL" id="KAF2240996.1"/>
    </source>
</evidence>
<organism evidence="1 2">
    <name type="scientific">Trematosphaeria pertusa</name>
    <dbReference type="NCBI Taxonomy" id="390896"/>
    <lineage>
        <taxon>Eukaryota</taxon>
        <taxon>Fungi</taxon>
        <taxon>Dikarya</taxon>
        <taxon>Ascomycota</taxon>
        <taxon>Pezizomycotina</taxon>
        <taxon>Dothideomycetes</taxon>
        <taxon>Pleosporomycetidae</taxon>
        <taxon>Pleosporales</taxon>
        <taxon>Massarineae</taxon>
        <taxon>Trematosphaeriaceae</taxon>
        <taxon>Trematosphaeria</taxon>
    </lineage>
</organism>
<protein>
    <submittedName>
        <fullName evidence="1">Uncharacterized protein</fullName>
    </submittedName>
</protein>
<name>A0A6A6HSA5_9PLEO</name>
<proteinExistence type="predicted"/>
<accession>A0A6A6HSA5</accession>
<evidence type="ECO:0000313" key="2">
    <source>
        <dbReference type="Proteomes" id="UP000800094"/>
    </source>
</evidence>
<dbReference type="AlphaFoldDB" id="A0A6A6HSA5"/>
<dbReference type="OrthoDB" id="3776608at2759"/>
<feature type="non-terminal residue" evidence="1">
    <location>
        <position position="73"/>
    </location>
</feature>
<reference evidence="1" key="1">
    <citation type="journal article" date="2020" name="Stud. Mycol.">
        <title>101 Dothideomycetes genomes: a test case for predicting lifestyles and emergence of pathogens.</title>
        <authorList>
            <person name="Haridas S."/>
            <person name="Albert R."/>
            <person name="Binder M."/>
            <person name="Bloem J."/>
            <person name="Labutti K."/>
            <person name="Salamov A."/>
            <person name="Andreopoulos B."/>
            <person name="Baker S."/>
            <person name="Barry K."/>
            <person name="Bills G."/>
            <person name="Bluhm B."/>
            <person name="Cannon C."/>
            <person name="Castanera R."/>
            <person name="Culley D."/>
            <person name="Daum C."/>
            <person name="Ezra D."/>
            <person name="Gonzalez J."/>
            <person name="Henrissat B."/>
            <person name="Kuo A."/>
            <person name="Liang C."/>
            <person name="Lipzen A."/>
            <person name="Lutzoni F."/>
            <person name="Magnuson J."/>
            <person name="Mondo S."/>
            <person name="Nolan M."/>
            <person name="Ohm R."/>
            <person name="Pangilinan J."/>
            <person name="Park H.-J."/>
            <person name="Ramirez L."/>
            <person name="Alfaro M."/>
            <person name="Sun H."/>
            <person name="Tritt A."/>
            <person name="Yoshinaga Y."/>
            <person name="Zwiers L.-H."/>
            <person name="Turgeon B."/>
            <person name="Goodwin S."/>
            <person name="Spatafora J."/>
            <person name="Crous P."/>
            <person name="Grigoriev I."/>
        </authorList>
    </citation>
    <scope>NUCLEOTIDE SEQUENCE</scope>
    <source>
        <strain evidence="1">CBS 122368</strain>
    </source>
</reference>
<dbReference type="Proteomes" id="UP000800094">
    <property type="component" value="Unassembled WGS sequence"/>
</dbReference>
<gene>
    <name evidence="1" type="ORF">BU26DRAFT_394915</name>
</gene>
<dbReference type="GeneID" id="54576067"/>
<dbReference type="EMBL" id="ML987214">
    <property type="protein sequence ID" value="KAF2240996.1"/>
    <property type="molecule type" value="Genomic_DNA"/>
</dbReference>